<comment type="subcellular location">
    <subcellularLocation>
        <location evidence="2">Endomembrane system</location>
        <topology evidence="2">Multi-pass membrane protein</topology>
    </subcellularLocation>
</comment>
<feature type="transmembrane region" description="Helical" evidence="7">
    <location>
        <begin position="210"/>
        <end position="228"/>
    </location>
</feature>
<evidence type="ECO:0000256" key="5">
    <source>
        <dbReference type="ARBA" id="ARBA00022989"/>
    </source>
</evidence>
<comment type="function">
    <text evidence="1">May be involved in both secretory and endocytic intracellular trafficking in the endosomal/prevacuolar compartments.</text>
</comment>
<evidence type="ECO:0000256" key="4">
    <source>
        <dbReference type="ARBA" id="ARBA00022692"/>
    </source>
</evidence>
<dbReference type="AlphaFoldDB" id="A0A498KI11"/>
<dbReference type="GO" id="GO:0005783">
    <property type="term" value="C:endoplasmic reticulum"/>
    <property type="evidence" value="ECO:0007669"/>
    <property type="project" value="UniProtKB-ARBA"/>
</dbReference>
<protein>
    <recommendedName>
        <fullName evidence="10">PRA1 family protein</fullName>
    </recommendedName>
</protein>
<dbReference type="GO" id="GO:0016192">
    <property type="term" value="P:vesicle-mediated transport"/>
    <property type="evidence" value="ECO:0007669"/>
    <property type="project" value="UniProtKB-ARBA"/>
</dbReference>
<accession>A0A498KI11</accession>
<evidence type="ECO:0000313" key="9">
    <source>
        <dbReference type="Proteomes" id="UP000290289"/>
    </source>
</evidence>
<feature type="transmembrane region" description="Helical" evidence="7">
    <location>
        <begin position="187"/>
        <end position="204"/>
    </location>
</feature>
<evidence type="ECO:0000256" key="7">
    <source>
        <dbReference type="SAM" id="Phobius"/>
    </source>
</evidence>
<dbReference type="PANTHER" id="PTHR37898">
    <property type="entry name" value="OS05G0540200 PROTEIN"/>
    <property type="match status" value="1"/>
</dbReference>
<evidence type="ECO:0000256" key="3">
    <source>
        <dbReference type="ARBA" id="ARBA00006483"/>
    </source>
</evidence>
<feature type="transmembrane region" description="Helical" evidence="7">
    <location>
        <begin position="240"/>
        <end position="259"/>
    </location>
</feature>
<proteinExistence type="inferred from homology"/>
<dbReference type="Proteomes" id="UP000290289">
    <property type="component" value="Chromosome 2"/>
</dbReference>
<keyword evidence="6 7" id="KW-0472">Membrane</keyword>
<name>A0A498KI11_MALDO</name>
<evidence type="ECO:0000313" key="8">
    <source>
        <dbReference type="EMBL" id="RXI06054.1"/>
    </source>
</evidence>
<comment type="caution">
    <text evidence="8">The sequence shown here is derived from an EMBL/GenBank/DDBJ whole genome shotgun (WGS) entry which is preliminary data.</text>
</comment>
<evidence type="ECO:0008006" key="10">
    <source>
        <dbReference type="Google" id="ProtNLM"/>
    </source>
</evidence>
<dbReference type="STRING" id="3750.A0A498KI11"/>
<evidence type="ECO:0000256" key="6">
    <source>
        <dbReference type="ARBA" id="ARBA00023136"/>
    </source>
</evidence>
<organism evidence="8 9">
    <name type="scientific">Malus domestica</name>
    <name type="common">Apple</name>
    <name type="synonym">Pyrus malus</name>
    <dbReference type="NCBI Taxonomy" id="3750"/>
    <lineage>
        <taxon>Eukaryota</taxon>
        <taxon>Viridiplantae</taxon>
        <taxon>Streptophyta</taxon>
        <taxon>Embryophyta</taxon>
        <taxon>Tracheophyta</taxon>
        <taxon>Spermatophyta</taxon>
        <taxon>Magnoliopsida</taxon>
        <taxon>eudicotyledons</taxon>
        <taxon>Gunneridae</taxon>
        <taxon>Pentapetalae</taxon>
        <taxon>rosids</taxon>
        <taxon>fabids</taxon>
        <taxon>Rosales</taxon>
        <taxon>Rosaceae</taxon>
        <taxon>Amygdaloideae</taxon>
        <taxon>Maleae</taxon>
        <taxon>Malus</taxon>
    </lineage>
</organism>
<dbReference type="InterPro" id="IPR037759">
    <property type="entry name" value="At4g29660-like"/>
</dbReference>
<keyword evidence="4 7" id="KW-0812">Transmembrane</keyword>
<evidence type="ECO:0000256" key="1">
    <source>
        <dbReference type="ARBA" id="ARBA00002501"/>
    </source>
</evidence>
<comment type="similarity">
    <text evidence="3">Belongs to the PRA1 family.</text>
</comment>
<dbReference type="InterPro" id="IPR004895">
    <property type="entry name" value="Prenylated_rab_accept_PRA1"/>
</dbReference>
<feature type="transmembrane region" description="Helical" evidence="7">
    <location>
        <begin position="265"/>
        <end position="283"/>
    </location>
</feature>
<dbReference type="EMBL" id="RDQH01000328">
    <property type="protein sequence ID" value="RXI06054.1"/>
    <property type="molecule type" value="Genomic_DNA"/>
</dbReference>
<gene>
    <name evidence="8" type="ORF">DVH24_018096</name>
</gene>
<keyword evidence="9" id="KW-1185">Reference proteome</keyword>
<keyword evidence="5 7" id="KW-1133">Transmembrane helix</keyword>
<dbReference type="PANTHER" id="PTHR37898:SF1">
    <property type="entry name" value="OS05G0540200 PROTEIN"/>
    <property type="match status" value="1"/>
</dbReference>
<feature type="transmembrane region" description="Helical" evidence="7">
    <location>
        <begin position="35"/>
        <end position="55"/>
    </location>
</feature>
<sequence>MASYLWRKYADYVYTKWERMILWNMVEPYSRPKSFTPLVTIYVAAFYTGVIGSAITEQLYKEKYWEEHPGQAVPLMKPKFYGGPWRVQQGEKSKLYTFCTIFATDLRTILFFSPSPPHFCHRTMTTYGTIPTEPPASSNQHFVARAKEQIQSALGNRRPWQEIIQLQNLTLPSTFNQSVHRIKTNVVFFRMNYAIITLSILFLSLLWHPISLIVFIVMMVAWIFLFFLHDQPLMILGYRINGQLVMMALLVVTLVALYLTNARYHIIAGLCIGLAVVLVHGALREPEDVFIVDDEGPGSGGGGAHVHKVPLKHAASSSYSLAKQ</sequence>
<dbReference type="Pfam" id="PF03208">
    <property type="entry name" value="PRA1"/>
    <property type="match status" value="1"/>
</dbReference>
<evidence type="ECO:0000256" key="2">
    <source>
        <dbReference type="ARBA" id="ARBA00004127"/>
    </source>
</evidence>
<reference evidence="8 9" key="1">
    <citation type="submission" date="2018-10" db="EMBL/GenBank/DDBJ databases">
        <title>A high-quality apple genome assembly.</title>
        <authorList>
            <person name="Hu J."/>
        </authorList>
    </citation>
    <scope>NUCLEOTIDE SEQUENCE [LARGE SCALE GENOMIC DNA]</scope>
    <source>
        <strain evidence="9">cv. HFTH1</strain>
        <tissue evidence="8">Young leaf</tissue>
    </source>
</reference>